<gene>
    <name evidence="2" type="ORF">K469DRAFT_535015</name>
</gene>
<dbReference type="InterPro" id="IPR019734">
    <property type="entry name" value="TPR_rpt"/>
</dbReference>
<feature type="domain" description="NB-ARC" evidence="1">
    <location>
        <begin position="2"/>
        <end position="159"/>
    </location>
</feature>
<dbReference type="InterPro" id="IPR053137">
    <property type="entry name" value="NLR-like"/>
</dbReference>
<accession>A0A6A6DIY4</accession>
<evidence type="ECO:0000313" key="3">
    <source>
        <dbReference type="Proteomes" id="UP000800200"/>
    </source>
</evidence>
<dbReference type="AlphaFoldDB" id="A0A6A6DIY4"/>
<dbReference type="Gene3D" id="3.40.50.300">
    <property type="entry name" value="P-loop containing nucleotide triphosphate hydrolases"/>
    <property type="match status" value="1"/>
</dbReference>
<dbReference type="SUPFAM" id="SSF48452">
    <property type="entry name" value="TPR-like"/>
    <property type="match status" value="2"/>
</dbReference>
<keyword evidence="3" id="KW-1185">Reference proteome</keyword>
<dbReference type="PANTHER" id="PTHR46082:SF6">
    <property type="entry name" value="AAA+ ATPASE DOMAIN-CONTAINING PROTEIN-RELATED"/>
    <property type="match status" value="1"/>
</dbReference>
<dbReference type="Gene3D" id="1.25.40.10">
    <property type="entry name" value="Tetratricopeptide repeat domain"/>
    <property type="match status" value="2"/>
</dbReference>
<dbReference type="Pfam" id="PF00931">
    <property type="entry name" value="NB-ARC"/>
    <property type="match status" value="1"/>
</dbReference>
<dbReference type="InterPro" id="IPR027417">
    <property type="entry name" value="P-loop_NTPase"/>
</dbReference>
<dbReference type="Proteomes" id="UP000800200">
    <property type="component" value="Unassembled WGS sequence"/>
</dbReference>
<feature type="non-terminal residue" evidence="2">
    <location>
        <position position="519"/>
    </location>
</feature>
<dbReference type="GO" id="GO:0043531">
    <property type="term" value="F:ADP binding"/>
    <property type="evidence" value="ECO:0007669"/>
    <property type="project" value="InterPro"/>
</dbReference>
<sequence length="519" mass="58725">IYVIGLGGVGKTQLVVELLFRTNEKHPDCFIIWIPATNMESLHQAYLDVARQLSIAEWEDDTSDVKRLVQGYLGKESTGRWLLVFDNADDIDMWIAKAGSGLQPGQGSQPLIDYLPKSKQGAILFTTRDRKIAVKLAQQNVVDVPAMGEDAAAQLLEKCLVNPDLVDGRQDTSTLLSRLTYLPLVILQAAAYINENGVALVDYVSLLEERLAQSTEKAIVRLQEVFPDNSHENRSLWRIYLTHARYALESELVDRDWKTRMDLMWRYGVCLYEDGRWNEAEISIAQVLEMRKRMLGADHPDTLSSMTQLALTYDNQGRWSQAEELCLQVMETSKSVLGAEHHSTLTTMANLASVYRNQGRWSEAEGLEVQALEIFKRLLGAEHPDTLSGMGNLAWTVLGMEHPDTLTSMAHLASTYRNQGRWKEAEELELQVLETSKRVLGAEHPDTLISMNNLASTYRNQGQWKEAEELFVQVMETMKRVLGAEHSHTLASMAHLASTYRNQGRWKEAEKLDMQVMET</sequence>
<evidence type="ECO:0000313" key="2">
    <source>
        <dbReference type="EMBL" id="KAF2178893.1"/>
    </source>
</evidence>
<reference evidence="2" key="1">
    <citation type="journal article" date="2020" name="Stud. Mycol.">
        <title>101 Dothideomycetes genomes: a test case for predicting lifestyles and emergence of pathogens.</title>
        <authorList>
            <person name="Haridas S."/>
            <person name="Albert R."/>
            <person name="Binder M."/>
            <person name="Bloem J."/>
            <person name="Labutti K."/>
            <person name="Salamov A."/>
            <person name="Andreopoulos B."/>
            <person name="Baker S."/>
            <person name="Barry K."/>
            <person name="Bills G."/>
            <person name="Bluhm B."/>
            <person name="Cannon C."/>
            <person name="Castanera R."/>
            <person name="Culley D."/>
            <person name="Daum C."/>
            <person name="Ezra D."/>
            <person name="Gonzalez J."/>
            <person name="Henrissat B."/>
            <person name="Kuo A."/>
            <person name="Liang C."/>
            <person name="Lipzen A."/>
            <person name="Lutzoni F."/>
            <person name="Magnuson J."/>
            <person name="Mondo S."/>
            <person name="Nolan M."/>
            <person name="Ohm R."/>
            <person name="Pangilinan J."/>
            <person name="Park H.-J."/>
            <person name="Ramirez L."/>
            <person name="Alfaro M."/>
            <person name="Sun H."/>
            <person name="Tritt A."/>
            <person name="Yoshinaga Y."/>
            <person name="Zwiers L.-H."/>
            <person name="Turgeon B."/>
            <person name="Goodwin S."/>
            <person name="Spatafora J."/>
            <person name="Crous P."/>
            <person name="Grigoriev I."/>
        </authorList>
    </citation>
    <scope>NUCLEOTIDE SEQUENCE</scope>
    <source>
        <strain evidence="2">CBS 207.26</strain>
    </source>
</reference>
<dbReference type="InterPro" id="IPR002182">
    <property type="entry name" value="NB-ARC"/>
</dbReference>
<organism evidence="2 3">
    <name type="scientific">Zopfia rhizophila CBS 207.26</name>
    <dbReference type="NCBI Taxonomy" id="1314779"/>
    <lineage>
        <taxon>Eukaryota</taxon>
        <taxon>Fungi</taxon>
        <taxon>Dikarya</taxon>
        <taxon>Ascomycota</taxon>
        <taxon>Pezizomycotina</taxon>
        <taxon>Dothideomycetes</taxon>
        <taxon>Dothideomycetes incertae sedis</taxon>
        <taxon>Zopfiaceae</taxon>
        <taxon>Zopfia</taxon>
    </lineage>
</organism>
<dbReference type="EMBL" id="ML994672">
    <property type="protein sequence ID" value="KAF2178893.1"/>
    <property type="molecule type" value="Genomic_DNA"/>
</dbReference>
<evidence type="ECO:0000259" key="1">
    <source>
        <dbReference type="Pfam" id="PF00931"/>
    </source>
</evidence>
<protein>
    <submittedName>
        <fullName evidence="2">TPR-like protein</fullName>
    </submittedName>
</protein>
<dbReference type="Pfam" id="PF13374">
    <property type="entry name" value="TPR_10"/>
    <property type="match status" value="2"/>
</dbReference>
<dbReference type="PANTHER" id="PTHR46082">
    <property type="entry name" value="ATP/GTP-BINDING PROTEIN-RELATED"/>
    <property type="match status" value="1"/>
</dbReference>
<feature type="non-terminal residue" evidence="2">
    <location>
        <position position="1"/>
    </location>
</feature>
<name>A0A6A6DIY4_9PEZI</name>
<dbReference type="SUPFAM" id="SSF52540">
    <property type="entry name" value="P-loop containing nucleoside triphosphate hydrolases"/>
    <property type="match status" value="1"/>
</dbReference>
<dbReference type="OrthoDB" id="1658288at2759"/>
<dbReference type="Pfam" id="PF13424">
    <property type="entry name" value="TPR_12"/>
    <property type="match status" value="2"/>
</dbReference>
<dbReference type="InterPro" id="IPR011990">
    <property type="entry name" value="TPR-like_helical_dom_sf"/>
</dbReference>
<proteinExistence type="predicted"/>
<dbReference type="SMART" id="SM00028">
    <property type="entry name" value="TPR"/>
    <property type="match status" value="5"/>
</dbReference>